<dbReference type="Proteomes" id="UP000825886">
    <property type="component" value="Chromosome"/>
</dbReference>
<organism evidence="7 8">
    <name type="scientific">Symbiopectobacterium purcellii</name>
    <dbReference type="NCBI Taxonomy" id="2871826"/>
    <lineage>
        <taxon>Bacteria</taxon>
        <taxon>Pseudomonadati</taxon>
        <taxon>Pseudomonadota</taxon>
        <taxon>Gammaproteobacteria</taxon>
        <taxon>Enterobacterales</taxon>
        <taxon>Enterobacteriaceae</taxon>
    </lineage>
</organism>
<sequence>MQNTSYHATAVRSHSAVGTLKNLAVRHKKKLFFTLLLVVAENVIYLLYPLLAGFAINAIMKGQAAHGVFYAALVLLMWGIGAARRSIDTRTFARIYAALAVPVILTQREDAQNNSTIAARLALSREFVSFFETHLPLLITSLASICGAVVMLLVIERMAGFFCLGILAFFALFLSEYTRRNEVLYQRLNNRLEKDIAVVSSAGEKKLHRHYDVMARLRIRLSDREACGYLAIGAASALLFGGAIMLMAGKKGIDAGHVYSVMTYLWMFVMSLDDSPALLEKYAQLKEIGKRVNTGLG</sequence>
<evidence type="ECO:0000313" key="8">
    <source>
        <dbReference type="Proteomes" id="UP000825886"/>
    </source>
</evidence>
<comment type="subcellular location">
    <subcellularLocation>
        <location evidence="1">Cell membrane</location>
        <topology evidence="1">Multi-pass membrane protein</topology>
    </subcellularLocation>
</comment>
<reference evidence="7 8" key="1">
    <citation type="submission" date="2021-08" db="EMBL/GenBank/DDBJ databases">
        <title>Culture and genomic analysis of Symbiopectobacterium purcellii sp. nov. gen. nov., isolated from the leafhopper Empoasca decipiens.</title>
        <authorList>
            <person name="Nadal-Jimenez P."/>
            <person name="Siozios S."/>
            <person name="Halliday N."/>
            <person name="Camara M."/>
            <person name="Hurst G.D.D."/>
        </authorList>
    </citation>
    <scope>NUCLEOTIDE SEQUENCE [LARGE SCALE GENOMIC DNA]</scope>
    <source>
        <strain evidence="7 8">SyEd1</strain>
    </source>
</reference>
<dbReference type="InterPro" id="IPR036640">
    <property type="entry name" value="ABC1_TM_sf"/>
</dbReference>
<feature type="transmembrane region" description="Helical" evidence="5">
    <location>
        <begin position="159"/>
        <end position="177"/>
    </location>
</feature>
<feature type="transmembrane region" description="Helical" evidence="5">
    <location>
        <begin position="31"/>
        <end position="51"/>
    </location>
</feature>
<keyword evidence="3 5" id="KW-1133">Transmembrane helix</keyword>
<name>A0ABX9AQH1_9ENTR</name>
<evidence type="ECO:0000313" key="7">
    <source>
        <dbReference type="EMBL" id="QZN97412.1"/>
    </source>
</evidence>
<keyword evidence="2 5" id="KW-0812">Transmembrane</keyword>
<protein>
    <submittedName>
        <fullName evidence="7">ABC transporter six-transmembrane domain-containing protein</fullName>
    </submittedName>
</protein>
<dbReference type="EMBL" id="CP081864">
    <property type="protein sequence ID" value="QZN97412.1"/>
    <property type="molecule type" value="Genomic_DNA"/>
</dbReference>
<feature type="transmembrane region" description="Helical" evidence="5">
    <location>
        <begin position="135"/>
        <end position="153"/>
    </location>
</feature>
<dbReference type="PROSITE" id="PS50929">
    <property type="entry name" value="ABC_TM1F"/>
    <property type="match status" value="1"/>
</dbReference>
<keyword evidence="8" id="KW-1185">Reference proteome</keyword>
<evidence type="ECO:0000259" key="6">
    <source>
        <dbReference type="PROSITE" id="PS50929"/>
    </source>
</evidence>
<dbReference type="RefSeq" id="WP_222160451.1">
    <property type="nucleotide sequence ID" value="NZ_CP081864.1"/>
</dbReference>
<dbReference type="SUPFAM" id="SSF90123">
    <property type="entry name" value="ABC transporter transmembrane region"/>
    <property type="match status" value="1"/>
</dbReference>
<dbReference type="Pfam" id="PF13748">
    <property type="entry name" value="ABC_membrane_3"/>
    <property type="match status" value="1"/>
</dbReference>
<evidence type="ECO:0000256" key="5">
    <source>
        <dbReference type="SAM" id="Phobius"/>
    </source>
</evidence>
<feature type="transmembrane region" description="Helical" evidence="5">
    <location>
        <begin position="226"/>
        <end position="249"/>
    </location>
</feature>
<proteinExistence type="predicted"/>
<evidence type="ECO:0000256" key="2">
    <source>
        <dbReference type="ARBA" id="ARBA00022692"/>
    </source>
</evidence>
<evidence type="ECO:0000256" key="1">
    <source>
        <dbReference type="ARBA" id="ARBA00004651"/>
    </source>
</evidence>
<evidence type="ECO:0000256" key="4">
    <source>
        <dbReference type="ARBA" id="ARBA00023136"/>
    </source>
</evidence>
<feature type="domain" description="ABC transmembrane type-1" evidence="6">
    <location>
        <begin position="32"/>
        <end position="284"/>
    </location>
</feature>
<dbReference type="Gene3D" id="1.20.1560.10">
    <property type="entry name" value="ABC transporter type 1, transmembrane domain"/>
    <property type="match status" value="1"/>
</dbReference>
<feature type="transmembrane region" description="Helical" evidence="5">
    <location>
        <begin position="63"/>
        <end position="83"/>
    </location>
</feature>
<evidence type="ECO:0000256" key="3">
    <source>
        <dbReference type="ARBA" id="ARBA00022989"/>
    </source>
</evidence>
<dbReference type="InterPro" id="IPR011527">
    <property type="entry name" value="ABC1_TM_dom"/>
</dbReference>
<keyword evidence="4 5" id="KW-0472">Membrane</keyword>
<accession>A0ABX9AQH1</accession>
<gene>
    <name evidence="7" type="ORF">K6K13_08825</name>
</gene>